<gene>
    <name evidence="7" type="primary">LOC108076729</name>
</gene>
<keyword evidence="3" id="KW-0175">Coiled coil</keyword>
<dbReference type="NCBIfam" id="TIGR00104">
    <property type="entry name" value="tRNA_TsaA"/>
    <property type="match status" value="1"/>
</dbReference>
<dbReference type="FunFam" id="2.40.30.70:FF:000004">
    <property type="entry name" value="Uncharacterized protein, isoform A"/>
    <property type="match status" value="1"/>
</dbReference>
<evidence type="ECO:0000256" key="3">
    <source>
        <dbReference type="SAM" id="Coils"/>
    </source>
</evidence>
<dbReference type="AlphaFoldDB" id="A0A6P4IAF1"/>
<feature type="region of interest" description="Disordered" evidence="4">
    <location>
        <begin position="255"/>
        <end position="280"/>
    </location>
</feature>
<evidence type="ECO:0000313" key="7">
    <source>
        <dbReference type="RefSeq" id="XP_017025195.1"/>
    </source>
</evidence>
<dbReference type="SUPFAM" id="SSF118196">
    <property type="entry name" value="YaeB-like"/>
    <property type="match status" value="1"/>
</dbReference>
<comment type="similarity">
    <text evidence="2">Belongs to the tRNA methyltransferase O family.</text>
</comment>
<dbReference type="PANTHER" id="PTHR12818:SF0">
    <property type="entry name" value="TRNA (ADENINE(37)-N6)-METHYLTRANSFERASE"/>
    <property type="match status" value="1"/>
</dbReference>
<feature type="coiled-coil region" evidence="3">
    <location>
        <begin position="3"/>
        <end position="30"/>
    </location>
</feature>
<dbReference type="InterPro" id="IPR036413">
    <property type="entry name" value="YaeB-like_sf"/>
</dbReference>
<dbReference type="OrthoDB" id="4882at2759"/>
<dbReference type="GeneID" id="108076729"/>
<evidence type="ECO:0000256" key="4">
    <source>
        <dbReference type="SAM" id="MobiDB-lite"/>
    </source>
</evidence>
<keyword evidence="1" id="KW-0949">S-adenosyl-L-methionine</keyword>
<accession>A0A6P4IAF1</accession>
<dbReference type="InterPro" id="IPR040372">
    <property type="entry name" value="YaeB-like"/>
</dbReference>
<reference evidence="7" key="2">
    <citation type="submission" date="2025-08" db="UniProtKB">
        <authorList>
            <consortium name="RefSeq"/>
        </authorList>
    </citation>
    <scope>IDENTIFICATION</scope>
    <source>
        <strain evidence="7">14028-0561.14</strain>
        <tissue evidence="7">Whole fly</tissue>
    </source>
</reference>
<evidence type="ECO:0000256" key="1">
    <source>
        <dbReference type="ARBA" id="ARBA00022691"/>
    </source>
</evidence>
<dbReference type="InterPro" id="IPR023370">
    <property type="entry name" value="TrmO-like_N"/>
</dbReference>
<feature type="compositionally biased region" description="Basic and acidic residues" evidence="4">
    <location>
        <begin position="56"/>
        <end position="81"/>
    </location>
</feature>
<feature type="region of interest" description="Disordered" evidence="4">
    <location>
        <begin position="53"/>
        <end position="86"/>
    </location>
</feature>
<reference evidence="6" key="1">
    <citation type="submission" date="2025-05" db="UniProtKB">
        <authorList>
            <consortium name="RefSeq"/>
        </authorList>
    </citation>
    <scope>NUCLEOTIDE SEQUENCE [LARGE SCALE GENOMIC DNA]</scope>
    <source>
        <strain evidence="6">14028-0561.14</strain>
    </source>
</reference>
<dbReference type="Proteomes" id="UP001652661">
    <property type="component" value="Chromosome 2R"/>
</dbReference>
<dbReference type="PANTHER" id="PTHR12818">
    <property type="entry name" value="TRNA (ADENINE(37)-N6)-METHYLTRANSFERASE"/>
    <property type="match status" value="1"/>
</dbReference>
<dbReference type="PROSITE" id="PS51668">
    <property type="entry name" value="TSAA_2"/>
    <property type="match status" value="1"/>
</dbReference>
<dbReference type="FunFam" id="3.30.2310.10:FF:000003">
    <property type="entry name" value="Uncharacterized protein, isoform A"/>
    <property type="match status" value="1"/>
</dbReference>
<name>A0A6P4IAF1_DROKI</name>
<feature type="domain" description="TsaA-like" evidence="5">
    <location>
        <begin position="115"/>
        <end position="252"/>
    </location>
</feature>
<organism evidence="6 7">
    <name type="scientific">Drosophila kikkawai</name>
    <name type="common">Fruit fly</name>
    <dbReference type="NCBI Taxonomy" id="30033"/>
    <lineage>
        <taxon>Eukaryota</taxon>
        <taxon>Metazoa</taxon>
        <taxon>Ecdysozoa</taxon>
        <taxon>Arthropoda</taxon>
        <taxon>Hexapoda</taxon>
        <taxon>Insecta</taxon>
        <taxon>Pterygota</taxon>
        <taxon>Neoptera</taxon>
        <taxon>Endopterygota</taxon>
        <taxon>Diptera</taxon>
        <taxon>Brachycera</taxon>
        <taxon>Muscomorpha</taxon>
        <taxon>Ephydroidea</taxon>
        <taxon>Drosophilidae</taxon>
        <taxon>Drosophila</taxon>
        <taxon>Sophophora</taxon>
    </lineage>
</organism>
<evidence type="ECO:0000259" key="5">
    <source>
        <dbReference type="PROSITE" id="PS51668"/>
    </source>
</evidence>
<dbReference type="RefSeq" id="XP_017025195.1">
    <property type="nucleotide sequence ID" value="XM_017169706.3"/>
</dbReference>
<dbReference type="CDD" id="cd09281">
    <property type="entry name" value="UPF0066"/>
    <property type="match status" value="1"/>
</dbReference>
<protein>
    <submittedName>
        <fullName evidence="7">tRNA (Adenine(37)-N6)-methyltransferase isoform X1</fullName>
    </submittedName>
</protein>
<evidence type="ECO:0000313" key="6">
    <source>
        <dbReference type="Proteomes" id="UP001652661"/>
    </source>
</evidence>
<dbReference type="Pfam" id="PF01980">
    <property type="entry name" value="TrmO_N"/>
    <property type="match status" value="1"/>
</dbReference>
<dbReference type="Gene3D" id="2.40.30.70">
    <property type="entry name" value="YaeB-like"/>
    <property type="match status" value="1"/>
</dbReference>
<proteinExistence type="inferred from homology"/>
<evidence type="ECO:0000256" key="2">
    <source>
        <dbReference type="ARBA" id="ARBA00033753"/>
    </source>
</evidence>
<dbReference type="Gene3D" id="3.30.2310.10">
    <property type="entry name" value="YaeB-like"/>
    <property type="match status" value="1"/>
</dbReference>
<dbReference type="InterPro" id="IPR036414">
    <property type="entry name" value="YaeB_N_sf"/>
</dbReference>
<keyword evidence="6" id="KW-1185">Reference proteome</keyword>
<sequence length="409" mass="45591">MHEDDLKSQLTIARNEINNLRQQVRNLQHVQRKDIETINRLLQDFRCEGCASKNTGVKDKAAGEKETQELQRERAQEHEQGHSQGQVRLTLPHTHTHTLSTNPLSQSNGEDFAHFRPIGVIRTAFPEKRAVPRQSIVGSRLRGIIQLNDGVFTNPEHSLEGLGDFSHLWLIYHFHRNNAHPKAKVAPPRLGGERVGVFSTRSPHRPCPIGLSLVEIEKIENATISFFGTDMVDGTPVLDIKPYIPYYDAPSLSVDSGRSSAGPHENSLDFYDSRQEPDGEESDLELYGAAGFSGNSGIGADAVLPPPSAVRVPNWVVASHRLSVTFNEHAEAQLMELQVEKQCIVDILEADPRSVYLRTKYGSQIFTFQLREVTVTCKFDDKAGSVTVVQVRRNENVQVTALDGDPRTA</sequence>